<dbReference type="EMBL" id="WIGO01000008">
    <property type="protein sequence ID" value="KAF6840284.1"/>
    <property type="molecule type" value="Genomic_DNA"/>
</dbReference>
<name>A0A8H6U379_9PEZI</name>
<sequence>MNTEIQVHGCGHVGVRGMDSVLCRFSSTRVTDDTEGVFDPATAVSFIPAAKNNTATSITTNTTQKKQNLLDDVLTGPIITPDPGFYGGSQPYGARLRTKASTVAPADVSNWTGLAEPAWNEGTAQRDDGASETGEGGRIARLASLSLI</sequence>
<keyword evidence="2" id="KW-1185">Reference proteome</keyword>
<evidence type="ECO:0000313" key="1">
    <source>
        <dbReference type="EMBL" id="KAF6840284.1"/>
    </source>
</evidence>
<dbReference type="Proteomes" id="UP000654918">
    <property type="component" value="Unassembled WGS sequence"/>
</dbReference>
<reference evidence="1" key="1">
    <citation type="journal article" date="2020" name="Phytopathology">
        <title>Genome Sequence Resources of Colletotrichum truncatum, C. plurivorum, C. musicola, and C. sojae: Four Species Pathogenic to Soybean (Glycine max).</title>
        <authorList>
            <person name="Rogerio F."/>
            <person name="Boufleur T.R."/>
            <person name="Ciampi-Guillardi M."/>
            <person name="Sukno S.A."/>
            <person name="Thon M.R."/>
            <person name="Massola Junior N.S."/>
            <person name="Baroncelli R."/>
        </authorList>
    </citation>
    <scope>NUCLEOTIDE SEQUENCE</scope>
    <source>
        <strain evidence="1">LFN00145</strain>
    </source>
</reference>
<comment type="caution">
    <text evidence="1">The sequence shown here is derived from an EMBL/GenBank/DDBJ whole genome shotgun (WGS) entry which is preliminary data.</text>
</comment>
<accession>A0A8H6U379</accession>
<evidence type="ECO:0000313" key="2">
    <source>
        <dbReference type="Proteomes" id="UP000654918"/>
    </source>
</evidence>
<organism evidence="1 2">
    <name type="scientific">Colletotrichum plurivorum</name>
    <dbReference type="NCBI Taxonomy" id="2175906"/>
    <lineage>
        <taxon>Eukaryota</taxon>
        <taxon>Fungi</taxon>
        <taxon>Dikarya</taxon>
        <taxon>Ascomycota</taxon>
        <taxon>Pezizomycotina</taxon>
        <taxon>Sordariomycetes</taxon>
        <taxon>Hypocreomycetidae</taxon>
        <taxon>Glomerellales</taxon>
        <taxon>Glomerellaceae</taxon>
        <taxon>Colletotrichum</taxon>
        <taxon>Colletotrichum orchidearum species complex</taxon>
    </lineage>
</organism>
<gene>
    <name evidence="1" type="ORF">CPLU01_01308</name>
</gene>
<dbReference type="AlphaFoldDB" id="A0A8H6U379"/>
<protein>
    <submittedName>
        <fullName evidence="1">Uncharacterized protein</fullName>
    </submittedName>
</protein>
<proteinExistence type="predicted"/>